<dbReference type="InterPro" id="IPR011642">
    <property type="entry name" value="Gate_dom"/>
</dbReference>
<dbReference type="AlphaFoldDB" id="A0A366I4S5"/>
<proteinExistence type="predicted"/>
<feature type="transmembrane region" description="Helical" evidence="1">
    <location>
        <begin position="120"/>
        <end position="141"/>
    </location>
</feature>
<dbReference type="PANTHER" id="PTHR35793:SF2">
    <property type="entry name" value="INNER MEMBRANE PROTEIN YJIG"/>
    <property type="match status" value="1"/>
</dbReference>
<keyword evidence="1" id="KW-0472">Membrane</keyword>
<dbReference type="Pfam" id="PF07670">
    <property type="entry name" value="Gate"/>
    <property type="match status" value="1"/>
</dbReference>
<feature type="transmembrane region" description="Helical" evidence="1">
    <location>
        <begin position="42"/>
        <end position="60"/>
    </location>
</feature>
<dbReference type="GO" id="GO:0005886">
    <property type="term" value="C:plasma membrane"/>
    <property type="evidence" value="ECO:0007669"/>
    <property type="project" value="TreeGrafter"/>
</dbReference>
<gene>
    <name evidence="3" type="ORF">DES36_11253</name>
</gene>
<evidence type="ECO:0000313" key="4">
    <source>
        <dbReference type="Proteomes" id="UP000253490"/>
    </source>
</evidence>
<keyword evidence="1" id="KW-1133">Transmembrane helix</keyword>
<dbReference type="RefSeq" id="WP_113921017.1">
    <property type="nucleotide sequence ID" value="NZ_QNRX01000012.1"/>
</dbReference>
<sequence length="174" mass="18876">MLDYISDALIPIIILLILLYGKKKKVNMYDVFAEGTKESINTALSVFPNLITMLIAIGIFRSSGLLDFIISLLSPVLNTLQIPEEILPLAIMRSISGSGSTAILSDILINNHPDSLVGKMASTMMGSTETTFYVIALYLGSIGVRKHKYTLKASLLADLSGMVASIVISYILFT</sequence>
<feature type="domain" description="Nucleoside transporter/FeoB GTPase Gate" evidence="2">
    <location>
        <begin position="44"/>
        <end position="143"/>
    </location>
</feature>
<dbReference type="OrthoDB" id="9805623at2"/>
<dbReference type="Proteomes" id="UP000253490">
    <property type="component" value="Unassembled WGS sequence"/>
</dbReference>
<dbReference type="InterPro" id="IPR052549">
    <property type="entry name" value="SpmB"/>
</dbReference>
<accession>A0A366I4S5</accession>
<dbReference type="PANTHER" id="PTHR35793">
    <property type="entry name" value="INNER MEMBRANE PROTEIN YJIG"/>
    <property type="match status" value="1"/>
</dbReference>
<evidence type="ECO:0000259" key="2">
    <source>
        <dbReference type="Pfam" id="PF07670"/>
    </source>
</evidence>
<feature type="transmembrane region" description="Helical" evidence="1">
    <location>
        <begin position="153"/>
        <end position="173"/>
    </location>
</feature>
<reference evidence="3 4" key="1">
    <citation type="submission" date="2018-06" db="EMBL/GenBank/DDBJ databases">
        <title>Genomic Encyclopedia of Type Strains, Phase IV (KMG-IV): sequencing the most valuable type-strain genomes for metagenomic binning, comparative biology and taxonomic classification.</title>
        <authorList>
            <person name="Goeker M."/>
        </authorList>
    </citation>
    <scope>NUCLEOTIDE SEQUENCE [LARGE SCALE GENOMIC DNA]</scope>
    <source>
        <strain evidence="3 4">DSM 22112</strain>
    </source>
</reference>
<keyword evidence="1" id="KW-0812">Transmembrane</keyword>
<evidence type="ECO:0000313" key="3">
    <source>
        <dbReference type="EMBL" id="RBP62080.1"/>
    </source>
</evidence>
<comment type="caution">
    <text evidence="3">The sequence shown here is derived from an EMBL/GenBank/DDBJ whole genome shotgun (WGS) entry which is preliminary data.</text>
</comment>
<protein>
    <submittedName>
        <fullName evidence="3">Spore maturation protein B</fullName>
    </submittedName>
</protein>
<name>A0A366I4S5_9FIRM</name>
<keyword evidence="4" id="KW-1185">Reference proteome</keyword>
<evidence type="ECO:0000256" key="1">
    <source>
        <dbReference type="SAM" id="Phobius"/>
    </source>
</evidence>
<dbReference type="EMBL" id="QNRX01000012">
    <property type="protein sequence ID" value="RBP62080.1"/>
    <property type="molecule type" value="Genomic_DNA"/>
</dbReference>
<feature type="transmembrane region" description="Helical" evidence="1">
    <location>
        <begin position="6"/>
        <end position="21"/>
    </location>
</feature>
<organism evidence="3 4">
    <name type="scientific">Alkalibaculum bacchi</name>
    <dbReference type="NCBI Taxonomy" id="645887"/>
    <lineage>
        <taxon>Bacteria</taxon>
        <taxon>Bacillati</taxon>
        <taxon>Bacillota</taxon>
        <taxon>Clostridia</taxon>
        <taxon>Eubacteriales</taxon>
        <taxon>Eubacteriaceae</taxon>
        <taxon>Alkalibaculum</taxon>
    </lineage>
</organism>